<organism evidence="2 3">
    <name type="scientific">Legionella rubrilucens</name>
    <dbReference type="NCBI Taxonomy" id="458"/>
    <lineage>
        <taxon>Bacteria</taxon>
        <taxon>Pseudomonadati</taxon>
        <taxon>Pseudomonadota</taxon>
        <taxon>Gammaproteobacteria</taxon>
        <taxon>Legionellales</taxon>
        <taxon>Legionellaceae</taxon>
        <taxon>Legionella</taxon>
    </lineage>
</organism>
<gene>
    <name evidence="2" type="ORF">Lrub_0084</name>
</gene>
<sequence length="261" mass="29875">MKTREELAREANAKKALEDERDRSIRQALTDEETKKQAQLKSEVDVLRKEERDNEAIEKWARVEKMADDLLSRGMEGYNEWITIMMNIFNAYQALHAALCVTFDNRPIEPLLKGLWDSKLGFASLVKLMDEKGLHLGDKIGDKLREKGWKKDDLLPLKVNIDFTDKGGTTLSVTYDGKPLPDEQQEVFKTGFLAWAKTRGYAMDNSQNPPVLKDRTSKQPMTKDAFIQLNADDQNSLQSFFSHRYHMDAEMDKVTSSSLAP</sequence>
<dbReference type="STRING" id="458.Lrub_0084"/>
<dbReference type="EMBL" id="LNYT01000001">
    <property type="protein sequence ID" value="KTD52452.1"/>
    <property type="molecule type" value="Genomic_DNA"/>
</dbReference>
<evidence type="ECO:0008006" key="4">
    <source>
        <dbReference type="Google" id="ProtNLM"/>
    </source>
</evidence>
<evidence type="ECO:0000256" key="1">
    <source>
        <dbReference type="SAM" id="MobiDB-lite"/>
    </source>
</evidence>
<dbReference type="PATRIC" id="fig|458.5.peg.85"/>
<proteinExistence type="predicted"/>
<comment type="caution">
    <text evidence="2">The sequence shown here is derived from an EMBL/GenBank/DDBJ whole genome shotgun (WGS) entry which is preliminary data.</text>
</comment>
<dbReference type="OrthoDB" id="5653886at2"/>
<protein>
    <recommendedName>
        <fullName evidence="4">Membrane-associated HD superfamily hydrolase</fullName>
    </recommendedName>
</protein>
<evidence type="ECO:0000313" key="2">
    <source>
        <dbReference type="EMBL" id="KTD52452.1"/>
    </source>
</evidence>
<reference evidence="2 3" key="1">
    <citation type="submission" date="2015-11" db="EMBL/GenBank/DDBJ databases">
        <title>Genomic analysis of 38 Legionella species identifies large and diverse effector repertoires.</title>
        <authorList>
            <person name="Burstein D."/>
            <person name="Amaro F."/>
            <person name="Zusman T."/>
            <person name="Lifshitz Z."/>
            <person name="Cohen O."/>
            <person name="Gilbert J.A."/>
            <person name="Pupko T."/>
            <person name="Shuman H.A."/>
            <person name="Segal G."/>
        </authorList>
    </citation>
    <scope>NUCLEOTIDE SEQUENCE [LARGE SCALE GENOMIC DNA]</scope>
    <source>
        <strain evidence="2 3">WA-270A-C2</strain>
    </source>
</reference>
<feature type="region of interest" description="Disordered" evidence="1">
    <location>
        <begin position="1"/>
        <end position="23"/>
    </location>
</feature>
<evidence type="ECO:0000313" key="3">
    <source>
        <dbReference type="Proteomes" id="UP000054608"/>
    </source>
</evidence>
<dbReference type="AlphaFoldDB" id="A0A0W0Y750"/>
<dbReference type="Proteomes" id="UP000054608">
    <property type="component" value="Unassembled WGS sequence"/>
</dbReference>
<accession>A0A0W0Y750</accession>
<dbReference type="RefSeq" id="WP_058530223.1">
    <property type="nucleotide sequence ID" value="NZ_CAAAIN010000003.1"/>
</dbReference>
<keyword evidence="3" id="KW-1185">Reference proteome</keyword>
<name>A0A0W0Y750_9GAMM</name>